<dbReference type="PROSITE" id="PS00498">
    <property type="entry name" value="TYROSINASE_2"/>
    <property type="match status" value="1"/>
</dbReference>
<dbReference type="PANTHER" id="PTHR11474">
    <property type="entry name" value="TYROSINASE FAMILY MEMBER"/>
    <property type="match status" value="1"/>
</dbReference>
<proteinExistence type="predicted"/>
<dbReference type="PANTHER" id="PTHR11474:SF125">
    <property type="entry name" value="N-ACETYL-6-HYDROXYTRYPTOPHAN OXIDASE IVOB-RELATED"/>
    <property type="match status" value="1"/>
</dbReference>
<evidence type="ECO:0000256" key="3">
    <source>
        <dbReference type="SAM" id="SignalP"/>
    </source>
</evidence>
<dbReference type="InterPro" id="IPR008922">
    <property type="entry name" value="Di-copper_centre_dom_sf"/>
</dbReference>
<evidence type="ECO:0000259" key="5">
    <source>
        <dbReference type="PROSITE" id="PS00498"/>
    </source>
</evidence>
<evidence type="ECO:0000256" key="1">
    <source>
        <dbReference type="ARBA" id="ARBA00022723"/>
    </source>
</evidence>
<dbReference type="PROSITE" id="PS00497">
    <property type="entry name" value="TYROSINASE_1"/>
    <property type="match status" value="1"/>
</dbReference>
<dbReference type="KEGG" id="tmn:UCRPA7_4229"/>
<feature type="chain" id="PRO_5004452126" evidence="3">
    <location>
        <begin position="21"/>
        <end position="411"/>
    </location>
</feature>
<protein>
    <submittedName>
        <fullName evidence="6">Putative tyrosinase central domain protein</fullName>
    </submittedName>
</protein>
<keyword evidence="2" id="KW-0560">Oxidoreductase</keyword>
<dbReference type="eggNOG" id="ENOG502QRET">
    <property type="taxonomic scope" value="Eukaryota"/>
</dbReference>
<keyword evidence="1" id="KW-0479">Metal-binding</keyword>
<evidence type="ECO:0000256" key="2">
    <source>
        <dbReference type="ARBA" id="ARBA00023002"/>
    </source>
</evidence>
<dbReference type="AlphaFoldDB" id="R8BLV2"/>
<evidence type="ECO:0000313" key="7">
    <source>
        <dbReference type="Proteomes" id="UP000014074"/>
    </source>
</evidence>
<dbReference type="SUPFAM" id="SSF48056">
    <property type="entry name" value="Di-copper centre-containing domain"/>
    <property type="match status" value="1"/>
</dbReference>
<evidence type="ECO:0000259" key="4">
    <source>
        <dbReference type="PROSITE" id="PS00497"/>
    </source>
</evidence>
<gene>
    <name evidence="6" type="ORF">UCRPA7_4229</name>
</gene>
<feature type="domain" description="Tyrosinase copper-binding" evidence="4">
    <location>
        <begin position="136"/>
        <end position="153"/>
    </location>
</feature>
<organism evidence="6 7">
    <name type="scientific">Phaeoacremonium minimum (strain UCR-PA7)</name>
    <name type="common">Esca disease fungus</name>
    <name type="synonym">Togninia minima</name>
    <dbReference type="NCBI Taxonomy" id="1286976"/>
    <lineage>
        <taxon>Eukaryota</taxon>
        <taxon>Fungi</taxon>
        <taxon>Dikarya</taxon>
        <taxon>Ascomycota</taxon>
        <taxon>Pezizomycotina</taxon>
        <taxon>Sordariomycetes</taxon>
        <taxon>Sordariomycetidae</taxon>
        <taxon>Togniniales</taxon>
        <taxon>Togniniaceae</taxon>
        <taxon>Phaeoacremonium</taxon>
    </lineage>
</organism>
<evidence type="ECO:0000313" key="6">
    <source>
        <dbReference type="EMBL" id="EOO00265.1"/>
    </source>
</evidence>
<keyword evidence="7" id="KW-1185">Reference proteome</keyword>
<dbReference type="Gene3D" id="1.10.1280.10">
    <property type="entry name" value="Di-copper center containing domain from catechol oxidase"/>
    <property type="match status" value="1"/>
</dbReference>
<dbReference type="InterPro" id="IPR002227">
    <property type="entry name" value="Tyrosinase_Cu-bd"/>
</dbReference>
<dbReference type="EMBL" id="KB933100">
    <property type="protein sequence ID" value="EOO00265.1"/>
    <property type="molecule type" value="Genomic_DNA"/>
</dbReference>
<feature type="domain" description="Tyrosinase copper-binding" evidence="5">
    <location>
        <begin position="330"/>
        <end position="341"/>
    </location>
</feature>
<dbReference type="OrthoDB" id="6132182at2759"/>
<dbReference type="GO" id="GO:0046872">
    <property type="term" value="F:metal ion binding"/>
    <property type="evidence" value="ECO:0007669"/>
    <property type="project" value="UniProtKB-KW"/>
</dbReference>
<reference evidence="7" key="1">
    <citation type="journal article" date="2013" name="Genome Announc.">
        <title>Draft genome sequence of the ascomycete Phaeoacremonium aleophilum strain UCR-PA7, a causal agent of the esca disease complex in grapevines.</title>
        <authorList>
            <person name="Blanco-Ulate B."/>
            <person name="Rolshausen P."/>
            <person name="Cantu D."/>
        </authorList>
    </citation>
    <scope>NUCLEOTIDE SEQUENCE [LARGE SCALE GENOMIC DNA]</scope>
    <source>
        <strain evidence="7">UCR-PA7</strain>
    </source>
</reference>
<dbReference type="PRINTS" id="PR00092">
    <property type="entry name" value="TYROSINASE"/>
</dbReference>
<dbReference type="GO" id="GO:0016491">
    <property type="term" value="F:oxidoreductase activity"/>
    <property type="evidence" value="ECO:0007669"/>
    <property type="project" value="UniProtKB-KW"/>
</dbReference>
<name>R8BLV2_PHAM7</name>
<dbReference type="HOGENOM" id="CLU_035914_0_0_1"/>
<dbReference type="GeneID" id="19324658"/>
<dbReference type="Proteomes" id="UP000014074">
    <property type="component" value="Unassembled WGS sequence"/>
</dbReference>
<feature type="signal peptide" evidence="3">
    <location>
        <begin position="1"/>
        <end position="20"/>
    </location>
</feature>
<accession>R8BLV2</accession>
<dbReference type="Pfam" id="PF00264">
    <property type="entry name" value="Tyrosinase"/>
    <property type="match status" value="1"/>
</dbReference>
<dbReference type="RefSeq" id="XP_007914932.1">
    <property type="nucleotide sequence ID" value="XM_007916741.1"/>
</dbReference>
<keyword evidence="3" id="KW-0732">Signal</keyword>
<dbReference type="InterPro" id="IPR050316">
    <property type="entry name" value="Tyrosinase/Hemocyanin"/>
</dbReference>
<sequence>MKVAPVLAAAAAMMASVAVAAPAVDATVVGPRDDAETQVDALVAKIKADFQDELESKAVKMRTRGQTPKCTPDKVVFRREYGSLSKQEKLDYINAVKCLQKLPARTPSSVASGAKSRVSLFDDFVVTHIQQTLTIHYTGNFMPWHRWFVYSYETALRDECNYTGYQPYWDWPRYASAPQDSPIFDGSETSLGGNGDYIPHDGPVITPPDGVGGGDIQLPAGVGGGNVTTGAFANMVVNLGPVGGLLGVDPGPDGGLGYNPRPLKRDLGGAMNTRYANWTTVLNLLSTPDISAYRHLSEGIPYTVEIGPHGGIHYTIGGDPGGDLFTSPGDPAFWVHHGQMDRMWTYWQALSPSTRKCDLNAGDYGHITWANSPESRLTRLSDVIDMGYAAPSITIGEVMDTTSGPFCYFYL</sequence>